<protein>
    <submittedName>
        <fullName evidence="8">RNA polymerase sigma-70 factor, sigma-E family</fullName>
    </submittedName>
</protein>
<dbReference type="STRING" id="84724.SAMN04488564_105585"/>
<proteinExistence type="inferred from homology"/>
<dbReference type="RefSeq" id="WP_093597807.1">
    <property type="nucleotide sequence ID" value="NZ_FOYL01000005.1"/>
</dbReference>
<dbReference type="OrthoDB" id="2046835at2"/>
<evidence type="ECO:0000259" key="6">
    <source>
        <dbReference type="Pfam" id="PF04542"/>
    </source>
</evidence>
<dbReference type="InterPro" id="IPR036388">
    <property type="entry name" value="WH-like_DNA-bd_sf"/>
</dbReference>
<dbReference type="InterPro" id="IPR013249">
    <property type="entry name" value="RNA_pol_sigma70_r4_t2"/>
</dbReference>
<keyword evidence="5" id="KW-0804">Transcription</keyword>
<dbReference type="InterPro" id="IPR013324">
    <property type="entry name" value="RNA_pol_sigma_r3/r4-like"/>
</dbReference>
<evidence type="ECO:0000256" key="5">
    <source>
        <dbReference type="ARBA" id="ARBA00023163"/>
    </source>
</evidence>
<accession>A0A1I6EUD6</accession>
<dbReference type="NCBIfam" id="TIGR02983">
    <property type="entry name" value="SigE-fam_strep"/>
    <property type="match status" value="1"/>
</dbReference>
<evidence type="ECO:0000256" key="1">
    <source>
        <dbReference type="ARBA" id="ARBA00010641"/>
    </source>
</evidence>
<dbReference type="GO" id="GO:0006352">
    <property type="term" value="P:DNA-templated transcription initiation"/>
    <property type="evidence" value="ECO:0007669"/>
    <property type="project" value="InterPro"/>
</dbReference>
<organism evidence="8 9">
    <name type="scientific">Lentzea waywayandensis</name>
    <dbReference type="NCBI Taxonomy" id="84724"/>
    <lineage>
        <taxon>Bacteria</taxon>
        <taxon>Bacillati</taxon>
        <taxon>Actinomycetota</taxon>
        <taxon>Actinomycetes</taxon>
        <taxon>Pseudonocardiales</taxon>
        <taxon>Pseudonocardiaceae</taxon>
        <taxon>Lentzea</taxon>
    </lineage>
</organism>
<dbReference type="Gene3D" id="1.10.1740.10">
    <property type="match status" value="1"/>
</dbReference>
<dbReference type="SUPFAM" id="SSF88659">
    <property type="entry name" value="Sigma3 and sigma4 domains of RNA polymerase sigma factors"/>
    <property type="match status" value="1"/>
</dbReference>
<dbReference type="AlphaFoldDB" id="A0A1I6EUD6"/>
<dbReference type="Pfam" id="PF04542">
    <property type="entry name" value="Sigma70_r2"/>
    <property type="match status" value="1"/>
</dbReference>
<dbReference type="GO" id="GO:0016987">
    <property type="term" value="F:sigma factor activity"/>
    <property type="evidence" value="ECO:0007669"/>
    <property type="project" value="UniProtKB-KW"/>
</dbReference>
<evidence type="ECO:0000259" key="7">
    <source>
        <dbReference type="Pfam" id="PF08281"/>
    </source>
</evidence>
<dbReference type="Pfam" id="PF08281">
    <property type="entry name" value="Sigma70_r4_2"/>
    <property type="match status" value="1"/>
</dbReference>
<sequence length="169" mass="19022">MHTDAEAGLVDFIATRSGSLLRSAWLLTGDAHKAEDLLQTVLTELWLRRGRVEHLDTYARRMLYSTYLTWWRRRWRSEVPTGDVPDVLAGLDHADDVTSRTVVLAGLARLSRQQRAVLVLRFFEDRSVADTAAVLKCSTGAVKTHTSRALAALRADESLHDLIRRGGER</sequence>
<keyword evidence="4" id="KW-0238">DNA-binding</keyword>
<dbReference type="InterPro" id="IPR007627">
    <property type="entry name" value="RNA_pol_sigma70_r2"/>
</dbReference>
<reference evidence="9" key="1">
    <citation type="submission" date="2016-10" db="EMBL/GenBank/DDBJ databases">
        <authorList>
            <person name="Varghese N."/>
            <person name="Submissions S."/>
        </authorList>
    </citation>
    <scope>NUCLEOTIDE SEQUENCE [LARGE SCALE GENOMIC DNA]</scope>
    <source>
        <strain evidence="9">DSM 44232</strain>
    </source>
</reference>
<keyword evidence="9" id="KW-1185">Reference proteome</keyword>
<dbReference type="PANTHER" id="PTHR43133:SF50">
    <property type="entry name" value="ECF RNA POLYMERASE SIGMA FACTOR SIGM"/>
    <property type="match status" value="1"/>
</dbReference>
<evidence type="ECO:0000256" key="2">
    <source>
        <dbReference type="ARBA" id="ARBA00023015"/>
    </source>
</evidence>
<dbReference type="SUPFAM" id="SSF88946">
    <property type="entry name" value="Sigma2 domain of RNA polymerase sigma factors"/>
    <property type="match status" value="1"/>
</dbReference>
<dbReference type="InterPro" id="IPR014325">
    <property type="entry name" value="RNA_pol_sigma-E_actinobac"/>
</dbReference>
<feature type="domain" description="RNA polymerase sigma factor 70 region 4 type 2" evidence="7">
    <location>
        <begin position="104"/>
        <end position="153"/>
    </location>
</feature>
<feature type="domain" description="RNA polymerase sigma-70 region 2" evidence="6">
    <location>
        <begin position="20"/>
        <end position="76"/>
    </location>
</feature>
<dbReference type="NCBIfam" id="TIGR02937">
    <property type="entry name" value="sigma70-ECF"/>
    <property type="match status" value="1"/>
</dbReference>
<dbReference type="InterPro" id="IPR039425">
    <property type="entry name" value="RNA_pol_sigma-70-like"/>
</dbReference>
<evidence type="ECO:0000313" key="9">
    <source>
        <dbReference type="Proteomes" id="UP000198583"/>
    </source>
</evidence>
<dbReference type="Proteomes" id="UP000198583">
    <property type="component" value="Unassembled WGS sequence"/>
</dbReference>
<evidence type="ECO:0000256" key="3">
    <source>
        <dbReference type="ARBA" id="ARBA00023082"/>
    </source>
</evidence>
<comment type="similarity">
    <text evidence="1">Belongs to the sigma-70 factor family. ECF subfamily.</text>
</comment>
<gene>
    <name evidence="8" type="ORF">SAMN04488564_105585</name>
</gene>
<dbReference type="InterPro" id="IPR013325">
    <property type="entry name" value="RNA_pol_sigma_r2"/>
</dbReference>
<dbReference type="CDD" id="cd06171">
    <property type="entry name" value="Sigma70_r4"/>
    <property type="match status" value="1"/>
</dbReference>
<dbReference type="Gene3D" id="1.10.10.10">
    <property type="entry name" value="Winged helix-like DNA-binding domain superfamily/Winged helix DNA-binding domain"/>
    <property type="match status" value="1"/>
</dbReference>
<keyword evidence="2" id="KW-0805">Transcription regulation</keyword>
<name>A0A1I6EUD6_9PSEU</name>
<evidence type="ECO:0000313" key="8">
    <source>
        <dbReference type="EMBL" id="SFR21379.1"/>
    </source>
</evidence>
<dbReference type="InterPro" id="IPR014284">
    <property type="entry name" value="RNA_pol_sigma-70_dom"/>
</dbReference>
<dbReference type="EMBL" id="FOYL01000005">
    <property type="protein sequence ID" value="SFR21379.1"/>
    <property type="molecule type" value="Genomic_DNA"/>
</dbReference>
<dbReference type="PANTHER" id="PTHR43133">
    <property type="entry name" value="RNA POLYMERASE ECF-TYPE SIGMA FACTO"/>
    <property type="match status" value="1"/>
</dbReference>
<evidence type="ECO:0000256" key="4">
    <source>
        <dbReference type="ARBA" id="ARBA00023125"/>
    </source>
</evidence>
<dbReference type="GO" id="GO:0003677">
    <property type="term" value="F:DNA binding"/>
    <property type="evidence" value="ECO:0007669"/>
    <property type="project" value="UniProtKB-KW"/>
</dbReference>
<keyword evidence="3" id="KW-0731">Sigma factor</keyword>